<feature type="compositionally biased region" description="Polar residues" evidence="10">
    <location>
        <begin position="732"/>
        <end position="743"/>
    </location>
</feature>
<evidence type="ECO:0000256" key="2">
    <source>
        <dbReference type="ARBA" id="ARBA00022527"/>
    </source>
</evidence>
<dbReference type="InterPro" id="IPR017441">
    <property type="entry name" value="Protein_kinase_ATP_BS"/>
</dbReference>
<feature type="region of interest" description="Disordered" evidence="10">
    <location>
        <begin position="414"/>
        <end position="468"/>
    </location>
</feature>
<dbReference type="AlphaFoldDB" id="A0A9N8VL81"/>
<feature type="region of interest" description="Disordered" evidence="10">
    <location>
        <begin position="839"/>
        <end position="913"/>
    </location>
</feature>
<dbReference type="EC" id="2.7.11.1" evidence="1"/>
<dbReference type="PANTHER" id="PTHR24346">
    <property type="entry name" value="MAP/MICROTUBULE AFFINITY-REGULATING KINASE"/>
    <property type="match status" value="1"/>
</dbReference>
<sequence length="1053" mass="115534">MFGPYLLLQTLGEGEFGKVKLGMHADTHEEVAIKLIRKESVESQSRMQKIQREIGVLQSVMHPNIVKLYDVFETDKYIGIIMEYASGGELFDHILAHRYLKERDACRLFAQLISGVNYLHKKHIVHRDLKLENLLLDRNRNIIITDFGFANQFDNAKDDLMATSCGSPCYAAPELVISEGLYVGSAVDIWSCGVILYAMLSGYLPFDDDPENPDGENINLLYKYIINTPLVFPDYVSPDARDLLRKMLVPDPAKRCDMKVIMSHRWLAAYTYMFQYSIRELEAAANPLHSIVTAESYGLSVSNASYQSSDYRNDNQSNSIPNATPSVKRHTIQVEYDARNVVYDECPEDFEFVDGTRLRAVEPSPLAEKTAALNSEKDQYFKEGDADGFTINEPVVAPPPDADLTLVNEYGTTSTSISSDIDNSPTPPGTPPSTNRTSTNNNSGLFTLFEGDPKVSGSHQDSSNHLNVPNALSSREIQADQKYTHNQHHQYPKKRDVARTRPVTVYGMLGNSQDIIGTATQKKTSPAGTPPFPSSPTIPDHGEEPSVASSTIVHSTIPPPPATTHKRPHKRAPSTEKLFKYMSTSSNATTGTASTANNVNNTLIPANATTTIQRTSLQAVANDAPTDTTSDTTSLVDDSSFVEEFKKRKAPRRKALSMMVDSFRNTSAPHAAASASRLDDVSNKDKRKSLSGMPSGSSSNAAKKVMDWFRRKSFAKNQDTAVSVSPAVPTQPLDTTQLSVSNVQRRKTTKPKRSKKQSAIIDANSSNASCASSVSTVNSVAKVETKLRVHHGAVDNSALTSRHPYEVFIIVKQTLVGMGIETKREGEFKVRCVRRKRKDNTHISKDNNKRHSKDKMKDNIGVTDTNVEADKKKRKYPSSPFKTLLRRTSSTSAHTSPSLAPQSGKSSVASTSPSLVATQINGDSLSLSIPMSATASSSGDGSPQSPSPPNSPHLDPAMTIVVPEMNVSSSNNSNMIMLPEVIYGDASVDSGDEIRFSVELCKIANLPGLYIVDIRRLKGNIWGYKFLYHTILEKLDLGGKGYLTIGTSGGYIM</sequence>
<dbReference type="InterPro" id="IPR011009">
    <property type="entry name" value="Kinase-like_dom_sf"/>
</dbReference>
<evidence type="ECO:0000256" key="3">
    <source>
        <dbReference type="ARBA" id="ARBA00022679"/>
    </source>
</evidence>
<dbReference type="InterPro" id="IPR000719">
    <property type="entry name" value="Prot_kinase_dom"/>
</dbReference>
<evidence type="ECO:0000256" key="5">
    <source>
        <dbReference type="ARBA" id="ARBA00022777"/>
    </source>
</evidence>
<evidence type="ECO:0000259" key="11">
    <source>
        <dbReference type="PROSITE" id="PS50011"/>
    </source>
</evidence>
<dbReference type="PROSITE" id="PS00107">
    <property type="entry name" value="PROTEIN_KINASE_ATP"/>
    <property type="match status" value="1"/>
</dbReference>
<evidence type="ECO:0000313" key="13">
    <source>
        <dbReference type="EMBL" id="CAG8456663.1"/>
    </source>
</evidence>
<dbReference type="Gene3D" id="1.10.510.10">
    <property type="entry name" value="Transferase(Phosphotransferase) domain 1"/>
    <property type="match status" value="1"/>
</dbReference>
<feature type="compositionally biased region" description="Basic residues" evidence="10">
    <location>
        <begin position="744"/>
        <end position="756"/>
    </location>
</feature>
<evidence type="ECO:0000256" key="10">
    <source>
        <dbReference type="SAM" id="MobiDB-lite"/>
    </source>
</evidence>
<dbReference type="Pfam" id="PF00069">
    <property type="entry name" value="Pkinase"/>
    <property type="match status" value="1"/>
</dbReference>
<dbReference type="SUPFAM" id="SSF56112">
    <property type="entry name" value="Protein kinase-like (PK-like)"/>
    <property type="match status" value="1"/>
</dbReference>
<feature type="region of interest" description="Disordered" evidence="10">
    <location>
        <begin position="929"/>
        <end position="956"/>
    </location>
</feature>
<dbReference type="FunFam" id="3.30.200.20:FF:000003">
    <property type="entry name" value="Non-specific serine/threonine protein kinase"/>
    <property type="match status" value="1"/>
</dbReference>
<feature type="region of interest" description="Disordered" evidence="10">
    <location>
        <begin position="519"/>
        <end position="573"/>
    </location>
</feature>
<evidence type="ECO:0000256" key="7">
    <source>
        <dbReference type="ARBA" id="ARBA00047899"/>
    </source>
</evidence>
<dbReference type="PROSITE" id="PS50032">
    <property type="entry name" value="KA1"/>
    <property type="match status" value="1"/>
</dbReference>
<dbReference type="SUPFAM" id="SSF103243">
    <property type="entry name" value="KA1-like"/>
    <property type="match status" value="1"/>
</dbReference>
<feature type="compositionally biased region" description="Low complexity" evidence="10">
    <location>
        <begin position="690"/>
        <end position="699"/>
    </location>
</feature>
<keyword evidence="5" id="KW-0418">Kinase</keyword>
<keyword evidence="6 9" id="KW-0067">ATP-binding</keyword>
<dbReference type="OrthoDB" id="193931at2759"/>
<evidence type="ECO:0000256" key="9">
    <source>
        <dbReference type="PROSITE-ProRule" id="PRU10141"/>
    </source>
</evidence>
<comment type="catalytic activity">
    <reaction evidence="7">
        <text>L-threonyl-[protein] + ATP = O-phospho-L-threonyl-[protein] + ADP + H(+)</text>
        <dbReference type="Rhea" id="RHEA:46608"/>
        <dbReference type="Rhea" id="RHEA-COMP:11060"/>
        <dbReference type="Rhea" id="RHEA-COMP:11605"/>
        <dbReference type="ChEBI" id="CHEBI:15378"/>
        <dbReference type="ChEBI" id="CHEBI:30013"/>
        <dbReference type="ChEBI" id="CHEBI:30616"/>
        <dbReference type="ChEBI" id="CHEBI:61977"/>
        <dbReference type="ChEBI" id="CHEBI:456216"/>
        <dbReference type="EC" id="2.7.11.1"/>
    </reaction>
</comment>
<feature type="compositionally biased region" description="Basic and acidic residues" evidence="10">
    <location>
        <begin position="840"/>
        <end position="849"/>
    </location>
</feature>
<protein>
    <recommendedName>
        <fullName evidence="1">non-specific serine/threonine protein kinase</fullName>
        <ecNumber evidence="1">2.7.11.1</ecNumber>
    </recommendedName>
</protein>
<evidence type="ECO:0000256" key="4">
    <source>
        <dbReference type="ARBA" id="ARBA00022741"/>
    </source>
</evidence>
<dbReference type="GO" id="GO:0004674">
    <property type="term" value="F:protein serine/threonine kinase activity"/>
    <property type="evidence" value="ECO:0007669"/>
    <property type="project" value="UniProtKB-KW"/>
</dbReference>
<organism evidence="13 14">
    <name type="scientific">Paraglomus occultum</name>
    <dbReference type="NCBI Taxonomy" id="144539"/>
    <lineage>
        <taxon>Eukaryota</taxon>
        <taxon>Fungi</taxon>
        <taxon>Fungi incertae sedis</taxon>
        <taxon>Mucoromycota</taxon>
        <taxon>Glomeromycotina</taxon>
        <taxon>Glomeromycetes</taxon>
        <taxon>Paraglomerales</taxon>
        <taxon>Paraglomeraceae</taxon>
        <taxon>Paraglomus</taxon>
    </lineage>
</organism>
<dbReference type="GO" id="GO:0035556">
    <property type="term" value="P:intracellular signal transduction"/>
    <property type="evidence" value="ECO:0007669"/>
    <property type="project" value="TreeGrafter"/>
</dbReference>
<dbReference type="SMART" id="SM00220">
    <property type="entry name" value="S_TKc"/>
    <property type="match status" value="1"/>
</dbReference>
<keyword evidence="4 9" id="KW-0547">Nucleotide-binding</keyword>
<evidence type="ECO:0000259" key="12">
    <source>
        <dbReference type="PROSITE" id="PS50032"/>
    </source>
</evidence>
<comment type="catalytic activity">
    <reaction evidence="8">
        <text>L-seryl-[protein] + ATP = O-phospho-L-seryl-[protein] + ADP + H(+)</text>
        <dbReference type="Rhea" id="RHEA:17989"/>
        <dbReference type="Rhea" id="RHEA-COMP:9863"/>
        <dbReference type="Rhea" id="RHEA-COMP:11604"/>
        <dbReference type="ChEBI" id="CHEBI:15378"/>
        <dbReference type="ChEBI" id="CHEBI:29999"/>
        <dbReference type="ChEBI" id="CHEBI:30616"/>
        <dbReference type="ChEBI" id="CHEBI:83421"/>
        <dbReference type="ChEBI" id="CHEBI:456216"/>
        <dbReference type="EC" id="2.7.11.1"/>
    </reaction>
</comment>
<comment type="caution">
    <text evidence="13">The sequence shown here is derived from an EMBL/GenBank/DDBJ whole genome shotgun (WGS) entry which is preliminary data.</text>
</comment>
<feature type="region of interest" description="Disordered" evidence="10">
    <location>
        <begin position="666"/>
        <end position="702"/>
    </location>
</feature>
<feature type="compositionally biased region" description="Low complexity" evidence="10">
    <location>
        <begin position="432"/>
        <end position="443"/>
    </location>
</feature>
<accession>A0A9N8VL81</accession>
<dbReference type="FunFam" id="1.10.510.10:FF:000636">
    <property type="entry name" value="Non-specific serine/threonine protein kinase"/>
    <property type="match status" value="1"/>
</dbReference>
<evidence type="ECO:0000256" key="1">
    <source>
        <dbReference type="ARBA" id="ARBA00012513"/>
    </source>
</evidence>
<feature type="region of interest" description="Disordered" evidence="10">
    <location>
        <begin position="719"/>
        <end position="767"/>
    </location>
</feature>
<dbReference type="Pfam" id="PF02149">
    <property type="entry name" value="KA1"/>
    <property type="match status" value="1"/>
</dbReference>
<feature type="region of interest" description="Disordered" evidence="10">
    <location>
        <begin position="481"/>
        <end position="500"/>
    </location>
</feature>
<dbReference type="InterPro" id="IPR008271">
    <property type="entry name" value="Ser/Thr_kinase_AS"/>
</dbReference>
<feature type="domain" description="Protein kinase" evidence="11">
    <location>
        <begin position="5"/>
        <end position="267"/>
    </location>
</feature>
<evidence type="ECO:0000256" key="8">
    <source>
        <dbReference type="ARBA" id="ARBA00048679"/>
    </source>
</evidence>
<feature type="compositionally biased region" description="Low complexity" evidence="10">
    <location>
        <begin position="414"/>
        <end position="424"/>
    </location>
</feature>
<feature type="domain" description="KA1" evidence="12">
    <location>
        <begin position="987"/>
        <end position="1037"/>
    </location>
</feature>
<feature type="compositionally biased region" description="Polar residues" evidence="10">
    <location>
        <begin position="886"/>
        <end position="913"/>
    </location>
</feature>
<evidence type="ECO:0000256" key="6">
    <source>
        <dbReference type="ARBA" id="ARBA00022840"/>
    </source>
</evidence>
<feature type="binding site" evidence="9">
    <location>
        <position position="38"/>
    </location>
    <ligand>
        <name>ATP</name>
        <dbReference type="ChEBI" id="CHEBI:30616"/>
    </ligand>
</feature>
<name>A0A9N8VL81_9GLOM</name>
<feature type="compositionally biased region" description="Polar residues" evidence="10">
    <location>
        <begin position="457"/>
        <end position="468"/>
    </location>
</feature>
<evidence type="ECO:0000313" key="14">
    <source>
        <dbReference type="Proteomes" id="UP000789572"/>
    </source>
</evidence>
<dbReference type="GO" id="GO:0005524">
    <property type="term" value="F:ATP binding"/>
    <property type="evidence" value="ECO:0007669"/>
    <property type="project" value="UniProtKB-UniRule"/>
</dbReference>
<gene>
    <name evidence="13" type="ORF">POCULU_LOCUS337</name>
</gene>
<dbReference type="PROSITE" id="PS00108">
    <property type="entry name" value="PROTEIN_KINASE_ST"/>
    <property type="match status" value="1"/>
</dbReference>
<dbReference type="InterPro" id="IPR001772">
    <property type="entry name" value="KA1_dom"/>
</dbReference>
<keyword evidence="3" id="KW-0808">Transferase</keyword>
<dbReference type="Gene3D" id="3.30.310.80">
    <property type="entry name" value="Kinase associated domain 1, KA1"/>
    <property type="match status" value="1"/>
</dbReference>
<proteinExistence type="predicted"/>
<dbReference type="InterPro" id="IPR028375">
    <property type="entry name" value="KA1/Ssp2_C"/>
</dbReference>
<dbReference type="GO" id="GO:0005737">
    <property type="term" value="C:cytoplasm"/>
    <property type="evidence" value="ECO:0007669"/>
    <property type="project" value="TreeGrafter"/>
</dbReference>
<dbReference type="PROSITE" id="PS50011">
    <property type="entry name" value="PROTEIN_KINASE_DOM"/>
    <property type="match status" value="1"/>
</dbReference>
<dbReference type="EMBL" id="CAJVPJ010000017">
    <property type="protein sequence ID" value="CAG8456663.1"/>
    <property type="molecule type" value="Genomic_DNA"/>
</dbReference>
<keyword evidence="14" id="KW-1185">Reference proteome</keyword>
<dbReference type="Proteomes" id="UP000789572">
    <property type="component" value="Unassembled WGS sequence"/>
</dbReference>
<reference evidence="13" key="1">
    <citation type="submission" date="2021-06" db="EMBL/GenBank/DDBJ databases">
        <authorList>
            <person name="Kallberg Y."/>
            <person name="Tangrot J."/>
            <person name="Rosling A."/>
        </authorList>
    </citation>
    <scope>NUCLEOTIDE SEQUENCE</scope>
    <source>
        <strain evidence="13">IA702</strain>
    </source>
</reference>
<keyword evidence="2" id="KW-0723">Serine/threonine-protein kinase</keyword>
<dbReference type="PANTHER" id="PTHR24346:SF110">
    <property type="entry name" value="NON-SPECIFIC SERINE_THREONINE PROTEIN KINASE"/>
    <property type="match status" value="1"/>
</dbReference>